<evidence type="ECO:0000313" key="2">
    <source>
        <dbReference type="Proteomes" id="UP000559256"/>
    </source>
</evidence>
<organism evidence="1 2">
    <name type="scientific">Tetrapyrgos nigripes</name>
    <dbReference type="NCBI Taxonomy" id="182062"/>
    <lineage>
        <taxon>Eukaryota</taxon>
        <taxon>Fungi</taxon>
        <taxon>Dikarya</taxon>
        <taxon>Basidiomycota</taxon>
        <taxon>Agaricomycotina</taxon>
        <taxon>Agaricomycetes</taxon>
        <taxon>Agaricomycetidae</taxon>
        <taxon>Agaricales</taxon>
        <taxon>Marasmiineae</taxon>
        <taxon>Marasmiaceae</taxon>
        <taxon>Tetrapyrgos</taxon>
    </lineage>
</organism>
<sequence>MQGKRVFIIQTRQGRALDIHLFTPVISASLSAASVASLLDTALAEPSKREQVVCIYITVSDNWAEAM</sequence>
<dbReference type="Proteomes" id="UP000559256">
    <property type="component" value="Unassembled WGS sequence"/>
</dbReference>
<name>A0A8H5CI11_9AGAR</name>
<keyword evidence="2" id="KW-1185">Reference proteome</keyword>
<evidence type="ECO:0000313" key="1">
    <source>
        <dbReference type="EMBL" id="KAF5341416.1"/>
    </source>
</evidence>
<dbReference type="AlphaFoldDB" id="A0A8H5CI11"/>
<reference evidence="1 2" key="1">
    <citation type="journal article" date="2020" name="ISME J.">
        <title>Uncovering the hidden diversity of litter-decomposition mechanisms in mushroom-forming fungi.</title>
        <authorList>
            <person name="Floudas D."/>
            <person name="Bentzer J."/>
            <person name="Ahren D."/>
            <person name="Johansson T."/>
            <person name="Persson P."/>
            <person name="Tunlid A."/>
        </authorList>
    </citation>
    <scope>NUCLEOTIDE SEQUENCE [LARGE SCALE GENOMIC DNA]</scope>
    <source>
        <strain evidence="1 2">CBS 291.85</strain>
    </source>
</reference>
<proteinExistence type="predicted"/>
<accession>A0A8H5CI11</accession>
<protein>
    <submittedName>
        <fullName evidence="1">Uncharacterized protein</fullName>
    </submittedName>
</protein>
<dbReference type="EMBL" id="JAACJM010000165">
    <property type="protein sequence ID" value="KAF5341416.1"/>
    <property type="molecule type" value="Genomic_DNA"/>
</dbReference>
<comment type="caution">
    <text evidence="1">The sequence shown here is derived from an EMBL/GenBank/DDBJ whole genome shotgun (WGS) entry which is preliminary data.</text>
</comment>
<gene>
    <name evidence="1" type="ORF">D9758_012305</name>
</gene>